<dbReference type="STRING" id="1642646.ING2E5A_0441"/>
<sequence length="152" mass="17109">MKRKLFTLLVLLLSVVIMYGGSGVNAYFFCCDDCRKAGLTAVIEQKCCEIHHEHHSGEVITYYGGHACGEEFDLADVCGVERIQVKWTQSTSEEINLQPVVTELDFCSTLAARQAQYQPVLPIQPEYVNRHSQKPPNLSRKDYSSLLTVLII</sequence>
<organism evidence="1 2">
    <name type="scientific">Petrimonas mucosa</name>
    <dbReference type="NCBI Taxonomy" id="1642646"/>
    <lineage>
        <taxon>Bacteria</taxon>
        <taxon>Pseudomonadati</taxon>
        <taxon>Bacteroidota</taxon>
        <taxon>Bacteroidia</taxon>
        <taxon>Bacteroidales</taxon>
        <taxon>Dysgonomonadaceae</taxon>
        <taxon>Petrimonas</taxon>
    </lineage>
</organism>
<name>A0A1G4G422_9BACT</name>
<accession>A0A1G4G422</accession>
<evidence type="ECO:0000313" key="1">
    <source>
        <dbReference type="EMBL" id="SCM55539.1"/>
    </source>
</evidence>
<dbReference type="KEGG" id="pmuc:ING2E5A_0441"/>
<dbReference type="AlphaFoldDB" id="A0A1G4G422"/>
<dbReference type="EMBL" id="LT608328">
    <property type="protein sequence ID" value="SCM55539.1"/>
    <property type="molecule type" value="Genomic_DNA"/>
</dbReference>
<proteinExistence type="predicted"/>
<reference evidence="1 2" key="1">
    <citation type="submission" date="2016-08" db="EMBL/GenBank/DDBJ databases">
        <authorList>
            <person name="Seilhamer J.J."/>
        </authorList>
    </citation>
    <scope>NUCLEOTIDE SEQUENCE [LARGE SCALE GENOMIC DNA]</scope>
    <source>
        <strain evidence="1">ING2-E5A</strain>
    </source>
</reference>
<gene>
    <name evidence="1" type="ORF">ING2E5A_0441</name>
</gene>
<protein>
    <submittedName>
        <fullName evidence="1">Uncharacterized protein</fullName>
    </submittedName>
</protein>
<evidence type="ECO:0000313" key="2">
    <source>
        <dbReference type="Proteomes" id="UP000178485"/>
    </source>
</evidence>
<keyword evidence="2" id="KW-1185">Reference proteome</keyword>
<dbReference type="Proteomes" id="UP000178485">
    <property type="component" value="Chromosome i"/>
</dbReference>
<dbReference type="RefSeq" id="WP_071135988.1">
    <property type="nucleotide sequence ID" value="NZ_LT608328.1"/>
</dbReference>